<proteinExistence type="inferred from homology"/>
<feature type="signal peptide" evidence="4">
    <location>
        <begin position="1"/>
        <end position="23"/>
    </location>
</feature>
<name>A0ABS3C0M4_9BACT</name>
<comment type="caution">
    <text evidence="6">The sequence shown here is derived from an EMBL/GenBank/DDBJ whole genome shotgun (WGS) entry which is preliminary data.</text>
</comment>
<dbReference type="Gene3D" id="2.60.40.1180">
    <property type="entry name" value="Golgi alpha-mannosidase II"/>
    <property type="match status" value="1"/>
</dbReference>
<organism evidence="6 7">
    <name type="scientific">Algoriphagus oliviformis</name>
    <dbReference type="NCBI Taxonomy" id="2811231"/>
    <lineage>
        <taxon>Bacteria</taxon>
        <taxon>Pseudomonadati</taxon>
        <taxon>Bacteroidota</taxon>
        <taxon>Cytophagia</taxon>
        <taxon>Cytophagales</taxon>
        <taxon>Cyclobacteriaceae</taxon>
        <taxon>Algoriphagus</taxon>
    </lineage>
</organism>
<keyword evidence="2" id="KW-0378">Hydrolase</keyword>
<evidence type="ECO:0000256" key="3">
    <source>
        <dbReference type="ARBA" id="ARBA00023295"/>
    </source>
</evidence>
<dbReference type="Gene3D" id="3.20.20.80">
    <property type="entry name" value="Glycosidases"/>
    <property type="match status" value="1"/>
</dbReference>
<dbReference type="InterPro" id="IPR045857">
    <property type="entry name" value="O16G_dom_2"/>
</dbReference>
<evidence type="ECO:0000259" key="5">
    <source>
        <dbReference type="SMART" id="SM00642"/>
    </source>
</evidence>
<dbReference type="InterPro" id="IPR013780">
    <property type="entry name" value="Glyco_hydro_b"/>
</dbReference>
<evidence type="ECO:0000313" key="6">
    <source>
        <dbReference type="EMBL" id="MBN7810467.1"/>
    </source>
</evidence>
<comment type="similarity">
    <text evidence="1">Belongs to the glycosyl hydrolase 13 family.</text>
</comment>
<dbReference type="InterPro" id="IPR017853">
    <property type="entry name" value="GH"/>
</dbReference>
<protein>
    <submittedName>
        <fullName evidence="6">DUF3459 domain-containing protein</fullName>
    </submittedName>
</protein>
<dbReference type="EMBL" id="JAFKCT010000002">
    <property type="protein sequence ID" value="MBN7810467.1"/>
    <property type="molecule type" value="Genomic_DNA"/>
</dbReference>
<keyword evidence="7" id="KW-1185">Reference proteome</keyword>
<evidence type="ECO:0000313" key="7">
    <source>
        <dbReference type="Proteomes" id="UP000664317"/>
    </source>
</evidence>
<dbReference type="CDD" id="cd11316">
    <property type="entry name" value="AmyAc_bac2_AmyA"/>
    <property type="match status" value="1"/>
</dbReference>
<evidence type="ECO:0000256" key="1">
    <source>
        <dbReference type="ARBA" id="ARBA00008061"/>
    </source>
</evidence>
<evidence type="ECO:0000256" key="2">
    <source>
        <dbReference type="ARBA" id="ARBA00022801"/>
    </source>
</evidence>
<dbReference type="Gene3D" id="3.90.400.10">
    <property type="entry name" value="Oligo-1,6-glucosidase, Domain 2"/>
    <property type="match status" value="1"/>
</dbReference>
<dbReference type="PANTHER" id="PTHR10357:SF179">
    <property type="entry name" value="NEUTRAL AND BASIC AMINO ACID TRANSPORT PROTEIN RBAT"/>
    <property type="match status" value="1"/>
</dbReference>
<dbReference type="SUPFAM" id="SSF51011">
    <property type="entry name" value="Glycosyl hydrolase domain"/>
    <property type="match status" value="1"/>
</dbReference>
<dbReference type="Proteomes" id="UP000664317">
    <property type="component" value="Unassembled WGS sequence"/>
</dbReference>
<reference evidence="6 7" key="1">
    <citation type="submission" date="2021-03" db="EMBL/GenBank/DDBJ databases">
        <title>novel species isolated from a fishpond in China.</title>
        <authorList>
            <person name="Lu H."/>
            <person name="Cai Z."/>
        </authorList>
    </citation>
    <scope>NUCLEOTIDE SEQUENCE [LARGE SCALE GENOMIC DNA]</scope>
    <source>
        <strain evidence="6 7">H41</strain>
    </source>
</reference>
<dbReference type="Pfam" id="PF23915">
    <property type="entry name" value="SusG_C"/>
    <property type="match status" value="1"/>
</dbReference>
<gene>
    <name evidence="6" type="ORF">J0A68_05840</name>
</gene>
<dbReference type="InterPro" id="IPR056300">
    <property type="entry name" value="SusG-like_C"/>
</dbReference>
<sequence length="519" mass="59251">MKKSLLIASAMSLAVFSSCEKSAPEMESPKNYWPAAGVTYEIFVQSFYDSDGDSIGDFNGVAQKLDYVKELGTNAIWFMPIMPSPTYHKYDVTDYKAVHPDYGTMEDFKNLLAEAHRRDIKIVIDLIINHTSSEHPWFLESKSGRDSPFRDYYVWAQKDTIADFLDKKKVTLDSDNIRQWHDPGMGQDFYYGFFWGGMPDLNFDNPKVREEIYEIGRFWLEEVGVDGFRLDAAKHIFPDDRPLDNHEFWKEFRAKMEAIKPDVYLVGEVYDKKDVVAPYLPGLPALFNFDFHYTLLKAMNEGEGMLLPRLQKEILDYYQAITPTFIDATISSNHDQPRLLNELGSDPAKYKQAIAVLLTMPGAPYLYYGEEIGMLGMKPDEHIREPFLWDELAKDQGRAKWIEAKYSTDATVTPLELQRKDPDSYFNHYKRLIALRHSFPALAVGNLDLPEGELPKSAMAYFRNSGGQQVFVVHNLGEEAIEVTLPEGFETEIFSLGEAALSSGKLSLGSQASRVFLKD</sequence>
<dbReference type="SMART" id="SM00642">
    <property type="entry name" value="Aamy"/>
    <property type="match status" value="1"/>
</dbReference>
<feature type="domain" description="Glycosyl hydrolase family 13 catalytic" evidence="5">
    <location>
        <begin position="41"/>
        <end position="436"/>
    </location>
</feature>
<accession>A0ABS3C0M4</accession>
<keyword evidence="4" id="KW-0732">Signal</keyword>
<feature type="chain" id="PRO_5046229817" evidence="4">
    <location>
        <begin position="24"/>
        <end position="519"/>
    </location>
</feature>
<dbReference type="PROSITE" id="PS51257">
    <property type="entry name" value="PROKAR_LIPOPROTEIN"/>
    <property type="match status" value="1"/>
</dbReference>
<keyword evidence="3" id="KW-0326">Glycosidase</keyword>
<dbReference type="PANTHER" id="PTHR10357">
    <property type="entry name" value="ALPHA-AMYLASE FAMILY MEMBER"/>
    <property type="match status" value="1"/>
</dbReference>
<evidence type="ECO:0000256" key="4">
    <source>
        <dbReference type="SAM" id="SignalP"/>
    </source>
</evidence>
<dbReference type="Pfam" id="PF00128">
    <property type="entry name" value="Alpha-amylase"/>
    <property type="match status" value="1"/>
</dbReference>
<dbReference type="SUPFAM" id="SSF51445">
    <property type="entry name" value="(Trans)glycosidases"/>
    <property type="match status" value="1"/>
</dbReference>
<dbReference type="InterPro" id="IPR006047">
    <property type="entry name" value="GH13_cat_dom"/>
</dbReference>